<dbReference type="InterPro" id="IPR002052">
    <property type="entry name" value="DNA_methylase_N6_adenine_CS"/>
</dbReference>
<dbReference type="InterPro" id="IPR007848">
    <property type="entry name" value="Small_mtfrase_dom"/>
</dbReference>
<dbReference type="InterPro" id="IPR029063">
    <property type="entry name" value="SAM-dependent_MTases_sf"/>
</dbReference>
<dbReference type="RefSeq" id="WP_378486129.1">
    <property type="nucleotide sequence ID" value="NZ_JBHUFB010000012.1"/>
</dbReference>
<evidence type="ECO:0000313" key="7">
    <source>
        <dbReference type="Proteomes" id="UP001597286"/>
    </source>
</evidence>
<evidence type="ECO:0000313" key="6">
    <source>
        <dbReference type="EMBL" id="MFD1813628.1"/>
    </source>
</evidence>
<evidence type="ECO:0000256" key="4">
    <source>
        <dbReference type="ARBA" id="ARBA00022691"/>
    </source>
</evidence>
<gene>
    <name evidence="6" type="ORF">ACFSJG_15520</name>
</gene>
<keyword evidence="2 6" id="KW-0489">Methyltransferase</keyword>
<organism evidence="6 7">
    <name type="scientific">Rhodococcus gannanensis</name>
    <dbReference type="NCBI Taxonomy" id="1960308"/>
    <lineage>
        <taxon>Bacteria</taxon>
        <taxon>Bacillati</taxon>
        <taxon>Actinomycetota</taxon>
        <taxon>Actinomycetes</taxon>
        <taxon>Mycobacteriales</taxon>
        <taxon>Nocardiaceae</taxon>
        <taxon>Rhodococcus</taxon>
    </lineage>
</organism>
<feature type="domain" description="Methyltransferase small" evidence="5">
    <location>
        <begin position="8"/>
        <end position="98"/>
    </location>
</feature>
<name>A0ABW4P6H5_9NOCA</name>
<reference evidence="7" key="1">
    <citation type="journal article" date="2019" name="Int. J. Syst. Evol. Microbiol.">
        <title>The Global Catalogue of Microorganisms (GCM) 10K type strain sequencing project: providing services to taxonomists for standard genome sequencing and annotation.</title>
        <authorList>
            <consortium name="The Broad Institute Genomics Platform"/>
            <consortium name="The Broad Institute Genome Sequencing Center for Infectious Disease"/>
            <person name="Wu L."/>
            <person name="Ma J."/>
        </authorList>
    </citation>
    <scope>NUCLEOTIDE SEQUENCE [LARGE SCALE GENOMIC DNA]</scope>
    <source>
        <strain evidence="7">DT72</strain>
    </source>
</reference>
<dbReference type="InterPro" id="IPR004557">
    <property type="entry name" value="PrmC-related"/>
</dbReference>
<keyword evidence="3 6" id="KW-0808">Transferase</keyword>
<comment type="similarity">
    <text evidence="1">Belongs to the eukaryotic/archaeal PrmC-related family.</text>
</comment>
<dbReference type="Proteomes" id="UP001597286">
    <property type="component" value="Unassembled WGS sequence"/>
</dbReference>
<keyword evidence="7" id="KW-1185">Reference proteome</keyword>
<dbReference type="EC" id="2.1.1.-" evidence="6"/>
<dbReference type="Gene3D" id="3.40.50.150">
    <property type="entry name" value="Vaccinia Virus protein VP39"/>
    <property type="match status" value="1"/>
</dbReference>
<dbReference type="InterPro" id="IPR052190">
    <property type="entry name" value="Euk-Arch_PrmC-MTase"/>
</dbReference>
<dbReference type="SUPFAM" id="SSF53335">
    <property type="entry name" value="S-adenosyl-L-methionine-dependent methyltransferases"/>
    <property type="match status" value="1"/>
</dbReference>
<evidence type="ECO:0000256" key="2">
    <source>
        <dbReference type="ARBA" id="ARBA00022603"/>
    </source>
</evidence>
<dbReference type="EMBL" id="JBHUFB010000012">
    <property type="protein sequence ID" value="MFD1813628.1"/>
    <property type="molecule type" value="Genomic_DNA"/>
</dbReference>
<dbReference type="NCBIfam" id="TIGR00537">
    <property type="entry name" value="hemK_rel_arch"/>
    <property type="match status" value="1"/>
</dbReference>
<dbReference type="CDD" id="cd02440">
    <property type="entry name" value="AdoMet_MTases"/>
    <property type="match status" value="1"/>
</dbReference>
<evidence type="ECO:0000256" key="3">
    <source>
        <dbReference type="ARBA" id="ARBA00022679"/>
    </source>
</evidence>
<dbReference type="GO" id="GO:0032259">
    <property type="term" value="P:methylation"/>
    <property type="evidence" value="ECO:0007669"/>
    <property type="project" value="UniProtKB-KW"/>
</dbReference>
<evidence type="ECO:0000259" key="5">
    <source>
        <dbReference type="Pfam" id="PF05175"/>
    </source>
</evidence>
<dbReference type="PANTHER" id="PTHR45875">
    <property type="entry name" value="METHYLTRANSFERASE N6AMT1"/>
    <property type="match status" value="1"/>
</dbReference>
<protein>
    <submittedName>
        <fullName evidence="6">HemK2/MTQ2 family protein methyltransferase</fullName>
        <ecNumber evidence="6">2.1.1.-</ecNumber>
    </submittedName>
</protein>
<dbReference type="GO" id="GO:0008168">
    <property type="term" value="F:methyltransferase activity"/>
    <property type="evidence" value="ECO:0007669"/>
    <property type="project" value="UniProtKB-KW"/>
</dbReference>
<comment type="caution">
    <text evidence="6">The sequence shown here is derived from an EMBL/GenBank/DDBJ whole genome shotgun (WGS) entry which is preliminary data.</text>
</comment>
<keyword evidence="4" id="KW-0949">S-adenosyl-L-methionine</keyword>
<accession>A0ABW4P6H5</accession>
<dbReference type="Pfam" id="PF05175">
    <property type="entry name" value="MTS"/>
    <property type="match status" value="1"/>
</dbReference>
<sequence length="208" mass="21846">MYRPQADTWLLAEALATAGVPTGAKVLDFCTGSGAVAVAAAQCGASDVMAVDVSVRAAVSAWLNGQLRRLPIRVARGGLDVARRSGPYDVVVANPPYVPVAEPNSGAGSRAWDGGPTGRSVVDPLCEVMPELLRPGGFALIVHSEVTGLARTVDQLRQTGLKAATVARARIPFGPVMERESSNLRAQRLIEPGQSWEEVVVIRGDRPA</sequence>
<proteinExistence type="inferred from homology"/>
<evidence type="ECO:0000256" key="1">
    <source>
        <dbReference type="ARBA" id="ARBA00006149"/>
    </source>
</evidence>
<dbReference type="PROSITE" id="PS00092">
    <property type="entry name" value="N6_MTASE"/>
    <property type="match status" value="1"/>
</dbReference>
<dbReference type="PANTHER" id="PTHR45875:SF1">
    <property type="entry name" value="METHYLTRANSFERASE N6AMT1"/>
    <property type="match status" value="1"/>
</dbReference>